<comment type="caution">
    <text evidence="2">The sequence shown here is derived from an EMBL/GenBank/DDBJ whole genome shotgun (WGS) entry which is preliminary data.</text>
</comment>
<dbReference type="InterPro" id="IPR005162">
    <property type="entry name" value="Retrotrans_gag_dom"/>
</dbReference>
<dbReference type="Pfam" id="PF03732">
    <property type="entry name" value="Retrotrans_gag"/>
    <property type="match status" value="1"/>
</dbReference>
<keyword evidence="3" id="KW-1185">Reference proteome</keyword>
<reference evidence="2" key="1">
    <citation type="journal article" date="2023" name="Plant Biotechnol. J.">
        <title>Chromosome-level wild Hevea brasiliensis genome provides new tools for genomic-assisted breeding and valuable loci to elevate rubber yield.</title>
        <authorList>
            <person name="Cheng H."/>
            <person name="Song X."/>
            <person name="Hu Y."/>
            <person name="Wu T."/>
            <person name="Yang Q."/>
            <person name="An Z."/>
            <person name="Feng S."/>
            <person name="Deng Z."/>
            <person name="Wu W."/>
            <person name="Zeng X."/>
            <person name="Tu M."/>
            <person name="Wang X."/>
            <person name="Huang H."/>
        </authorList>
    </citation>
    <scope>NUCLEOTIDE SEQUENCE</scope>
    <source>
        <strain evidence="2">MT/VB/25A 57/8</strain>
    </source>
</reference>
<protein>
    <recommendedName>
        <fullName evidence="1">Retrotransposon gag domain-containing protein</fullName>
    </recommendedName>
</protein>
<dbReference type="Proteomes" id="UP001174677">
    <property type="component" value="Chromosome 2"/>
</dbReference>
<evidence type="ECO:0000313" key="3">
    <source>
        <dbReference type="Proteomes" id="UP001174677"/>
    </source>
</evidence>
<dbReference type="PANTHER" id="PTHR33223:SF10">
    <property type="entry name" value="AMINOTRANSFERASE-LIKE PLANT MOBILE DOMAIN-CONTAINING PROTEIN"/>
    <property type="match status" value="1"/>
</dbReference>
<dbReference type="EMBL" id="JARPOI010000002">
    <property type="protein sequence ID" value="KAJ9186917.1"/>
    <property type="molecule type" value="Genomic_DNA"/>
</dbReference>
<dbReference type="PANTHER" id="PTHR33223">
    <property type="entry name" value="CCHC-TYPE DOMAIN-CONTAINING PROTEIN"/>
    <property type="match status" value="1"/>
</dbReference>
<feature type="domain" description="Retrotransposon gag" evidence="1">
    <location>
        <begin position="27"/>
        <end position="112"/>
    </location>
</feature>
<sequence>MGNPKDHVINYKAFMELQTHLDALLCKVFPTTLARAVQSWFHSPEVEIIKSFLELAKTYIRSFITCMPTTRKTSFLENIKQMKGEILREYMARFITKALQIPYLDETWAMEAMQKRTTSIRFFKSLSRKLLITLTELTKGQKMEHKDVEKKNDHNHPINDKSSKTILMIVGGSSSECLKKK</sequence>
<accession>A0ABQ9N2Y8</accession>
<gene>
    <name evidence="2" type="ORF">P3X46_002434</name>
</gene>
<evidence type="ECO:0000313" key="2">
    <source>
        <dbReference type="EMBL" id="KAJ9186917.1"/>
    </source>
</evidence>
<name>A0ABQ9N2Y8_HEVBR</name>
<evidence type="ECO:0000259" key="1">
    <source>
        <dbReference type="Pfam" id="PF03732"/>
    </source>
</evidence>
<organism evidence="2 3">
    <name type="scientific">Hevea brasiliensis</name>
    <name type="common">Para rubber tree</name>
    <name type="synonym">Siphonia brasiliensis</name>
    <dbReference type="NCBI Taxonomy" id="3981"/>
    <lineage>
        <taxon>Eukaryota</taxon>
        <taxon>Viridiplantae</taxon>
        <taxon>Streptophyta</taxon>
        <taxon>Embryophyta</taxon>
        <taxon>Tracheophyta</taxon>
        <taxon>Spermatophyta</taxon>
        <taxon>Magnoliopsida</taxon>
        <taxon>eudicotyledons</taxon>
        <taxon>Gunneridae</taxon>
        <taxon>Pentapetalae</taxon>
        <taxon>rosids</taxon>
        <taxon>fabids</taxon>
        <taxon>Malpighiales</taxon>
        <taxon>Euphorbiaceae</taxon>
        <taxon>Crotonoideae</taxon>
        <taxon>Micrandreae</taxon>
        <taxon>Hevea</taxon>
    </lineage>
</organism>
<proteinExistence type="predicted"/>